<dbReference type="InterPro" id="IPR011701">
    <property type="entry name" value="MFS"/>
</dbReference>
<evidence type="ECO:0000313" key="10">
    <source>
        <dbReference type="Proteomes" id="UP000807306"/>
    </source>
</evidence>
<feature type="transmembrane region" description="Helical" evidence="7">
    <location>
        <begin position="396"/>
        <end position="418"/>
    </location>
</feature>
<evidence type="ECO:0000256" key="5">
    <source>
        <dbReference type="ARBA" id="ARBA00023136"/>
    </source>
</evidence>
<keyword evidence="10" id="KW-1185">Reference proteome</keyword>
<feature type="transmembrane region" description="Helical" evidence="7">
    <location>
        <begin position="474"/>
        <end position="494"/>
    </location>
</feature>
<dbReference type="InterPro" id="IPR001958">
    <property type="entry name" value="Tet-R_TetA/multi-R_MdtG-like"/>
</dbReference>
<evidence type="ECO:0000256" key="1">
    <source>
        <dbReference type="ARBA" id="ARBA00004141"/>
    </source>
</evidence>
<comment type="subcellular location">
    <subcellularLocation>
        <location evidence="1">Membrane</location>
        <topology evidence="1">Multi-pass membrane protein</topology>
    </subcellularLocation>
</comment>
<evidence type="ECO:0000256" key="3">
    <source>
        <dbReference type="ARBA" id="ARBA00022692"/>
    </source>
</evidence>
<comment type="caution">
    <text evidence="9">The sequence shown here is derived from an EMBL/GenBank/DDBJ whole genome shotgun (WGS) entry which is preliminary data.</text>
</comment>
<feature type="transmembrane region" description="Helical" evidence="7">
    <location>
        <begin position="338"/>
        <end position="355"/>
    </location>
</feature>
<feature type="transmembrane region" description="Helical" evidence="7">
    <location>
        <begin position="367"/>
        <end position="389"/>
    </location>
</feature>
<protein>
    <submittedName>
        <fullName evidence="9">Major facilitator superfamily domain-containing protein</fullName>
    </submittedName>
</protein>
<dbReference type="GO" id="GO:0022857">
    <property type="term" value="F:transmembrane transporter activity"/>
    <property type="evidence" value="ECO:0007669"/>
    <property type="project" value="InterPro"/>
</dbReference>
<dbReference type="OrthoDB" id="419616at2759"/>
<feature type="compositionally biased region" description="Polar residues" evidence="6">
    <location>
        <begin position="246"/>
        <end position="257"/>
    </location>
</feature>
<feature type="transmembrane region" description="Helical" evidence="7">
    <location>
        <begin position="33"/>
        <end position="54"/>
    </location>
</feature>
<keyword evidence="5 7" id="KW-0472">Membrane</keyword>
<proteinExistence type="predicted"/>
<dbReference type="AlphaFoldDB" id="A0A9P6ENW0"/>
<dbReference type="Gene3D" id="1.20.1250.20">
    <property type="entry name" value="MFS general substrate transporter like domains"/>
    <property type="match status" value="1"/>
</dbReference>
<dbReference type="SUPFAM" id="SSF103473">
    <property type="entry name" value="MFS general substrate transporter"/>
    <property type="match status" value="1"/>
</dbReference>
<accession>A0A9P6ENW0</accession>
<feature type="domain" description="Major facilitator superfamily (MFS) profile" evidence="8">
    <location>
        <begin position="32"/>
        <end position="498"/>
    </location>
</feature>
<dbReference type="GO" id="GO:0016020">
    <property type="term" value="C:membrane"/>
    <property type="evidence" value="ECO:0007669"/>
    <property type="project" value="UniProtKB-SubCell"/>
</dbReference>
<dbReference type="PRINTS" id="PR01035">
    <property type="entry name" value="TCRTETA"/>
</dbReference>
<evidence type="ECO:0000259" key="8">
    <source>
        <dbReference type="PROSITE" id="PS50850"/>
    </source>
</evidence>
<feature type="region of interest" description="Disordered" evidence="6">
    <location>
        <begin position="239"/>
        <end position="263"/>
    </location>
</feature>
<dbReference type="PANTHER" id="PTHR23504:SF15">
    <property type="entry name" value="MAJOR FACILITATOR SUPERFAMILY (MFS) PROFILE DOMAIN-CONTAINING PROTEIN"/>
    <property type="match status" value="1"/>
</dbReference>
<dbReference type="Pfam" id="PF07690">
    <property type="entry name" value="MFS_1"/>
    <property type="match status" value="1"/>
</dbReference>
<keyword evidence="3 7" id="KW-0812">Transmembrane</keyword>
<keyword evidence="2" id="KW-0813">Transport</keyword>
<dbReference type="PANTHER" id="PTHR23504">
    <property type="entry name" value="MAJOR FACILITATOR SUPERFAMILY DOMAIN-CONTAINING PROTEIN 10"/>
    <property type="match status" value="1"/>
</dbReference>
<dbReference type="InterPro" id="IPR020846">
    <property type="entry name" value="MFS_dom"/>
</dbReference>
<dbReference type="EMBL" id="MU157831">
    <property type="protein sequence ID" value="KAF9532650.1"/>
    <property type="molecule type" value="Genomic_DNA"/>
</dbReference>
<feature type="transmembrane region" description="Helical" evidence="7">
    <location>
        <begin position="74"/>
        <end position="96"/>
    </location>
</feature>
<dbReference type="CDD" id="cd17330">
    <property type="entry name" value="MFS_SLC46_TetA_like"/>
    <property type="match status" value="1"/>
</dbReference>
<evidence type="ECO:0000256" key="4">
    <source>
        <dbReference type="ARBA" id="ARBA00022989"/>
    </source>
</evidence>
<evidence type="ECO:0000313" key="9">
    <source>
        <dbReference type="EMBL" id="KAF9532650.1"/>
    </source>
</evidence>
<evidence type="ECO:0000256" key="7">
    <source>
        <dbReference type="SAM" id="Phobius"/>
    </source>
</evidence>
<feature type="transmembrane region" description="Helical" evidence="7">
    <location>
        <begin position="162"/>
        <end position="185"/>
    </location>
</feature>
<feature type="compositionally biased region" description="Polar residues" evidence="6">
    <location>
        <begin position="15"/>
        <end position="24"/>
    </location>
</feature>
<evidence type="ECO:0000256" key="6">
    <source>
        <dbReference type="SAM" id="MobiDB-lite"/>
    </source>
</evidence>
<sequence length="511" mass="55982">MAAERQEIRNEDENSSNADETLTRPTPLPKLQLFITLLVQFAEPVTALVIYPFINQLVRDTGINQGDEAKTGYYAGLIESSFFLAECLSVVLWGYLSDRYGRRPVLLIGPLGLSISAVLFGLSTTFWRLLGFRCLQGVFNGNIGVSKSVIAEITDDTNVGEAYGYIPLMWSTGVTIAPFLGGILSKPAERWPNIFGKFDLFRSHPYFLPCAVGGGIALVTFIVAFLGLKETLPVIVEREEAKRRQSTSNEAEDSTTPLLHKSTNDTYGAISENAPLSETQTVTAFTHEVEEYPKEAPSLFYRPLLLVYLNYLFLTFCDMSNSVLLPLMYSTPIEYGGLGLEPVHIGTALGTFGLVNSLFQSQVFGPLIYRFGFTALCCSFLVYPAMALLAKRAGYVNAAVVACIVVHFSLIAMVYMAYATIQVLIVQSVPRGGRMGTANGLGQMVATGMRTIAPTVASSLFSVSIQRNLLSGNLGFYLLFGFSIIGIWTSLLLIDPSTLKKEKRRSRPSSN</sequence>
<evidence type="ECO:0000256" key="2">
    <source>
        <dbReference type="ARBA" id="ARBA00022448"/>
    </source>
</evidence>
<feature type="region of interest" description="Disordered" evidence="6">
    <location>
        <begin position="1"/>
        <end position="24"/>
    </location>
</feature>
<feature type="transmembrane region" description="Helical" evidence="7">
    <location>
        <begin position="105"/>
        <end position="127"/>
    </location>
</feature>
<name>A0A9P6ENW0_9AGAR</name>
<reference evidence="9" key="1">
    <citation type="submission" date="2020-11" db="EMBL/GenBank/DDBJ databases">
        <authorList>
            <consortium name="DOE Joint Genome Institute"/>
            <person name="Ahrendt S."/>
            <person name="Riley R."/>
            <person name="Andreopoulos W."/>
            <person name="Labutti K."/>
            <person name="Pangilinan J."/>
            <person name="Ruiz-Duenas F.J."/>
            <person name="Barrasa J.M."/>
            <person name="Sanchez-Garcia M."/>
            <person name="Camarero S."/>
            <person name="Miyauchi S."/>
            <person name="Serrano A."/>
            <person name="Linde D."/>
            <person name="Babiker R."/>
            <person name="Drula E."/>
            <person name="Ayuso-Fernandez I."/>
            <person name="Pacheco R."/>
            <person name="Padilla G."/>
            <person name="Ferreira P."/>
            <person name="Barriuso J."/>
            <person name="Kellner H."/>
            <person name="Castanera R."/>
            <person name="Alfaro M."/>
            <person name="Ramirez L."/>
            <person name="Pisabarro A.G."/>
            <person name="Kuo A."/>
            <person name="Tritt A."/>
            <person name="Lipzen A."/>
            <person name="He G."/>
            <person name="Yan M."/>
            <person name="Ng V."/>
            <person name="Cullen D."/>
            <person name="Martin F."/>
            <person name="Rosso M.-N."/>
            <person name="Henrissat B."/>
            <person name="Hibbett D."/>
            <person name="Martinez A.T."/>
            <person name="Grigoriev I.V."/>
        </authorList>
    </citation>
    <scope>NUCLEOTIDE SEQUENCE</scope>
    <source>
        <strain evidence="9">CBS 506.95</strain>
    </source>
</reference>
<dbReference type="Proteomes" id="UP000807306">
    <property type="component" value="Unassembled WGS sequence"/>
</dbReference>
<feature type="compositionally biased region" description="Basic and acidic residues" evidence="6">
    <location>
        <begin position="1"/>
        <end position="12"/>
    </location>
</feature>
<feature type="transmembrane region" description="Helical" evidence="7">
    <location>
        <begin position="206"/>
        <end position="228"/>
    </location>
</feature>
<organism evidence="9 10">
    <name type="scientific">Crepidotus variabilis</name>
    <dbReference type="NCBI Taxonomy" id="179855"/>
    <lineage>
        <taxon>Eukaryota</taxon>
        <taxon>Fungi</taxon>
        <taxon>Dikarya</taxon>
        <taxon>Basidiomycota</taxon>
        <taxon>Agaricomycotina</taxon>
        <taxon>Agaricomycetes</taxon>
        <taxon>Agaricomycetidae</taxon>
        <taxon>Agaricales</taxon>
        <taxon>Agaricineae</taxon>
        <taxon>Crepidotaceae</taxon>
        <taxon>Crepidotus</taxon>
    </lineage>
</organism>
<dbReference type="InterPro" id="IPR036259">
    <property type="entry name" value="MFS_trans_sf"/>
</dbReference>
<gene>
    <name evidence="9" type="ORF">CPB83DRAFT_867459</name>
</gene>
<keyword evidence="4 7" id="KW-1133">Transmembrane helix</keyword>
<dbReference type="PROSITE" id="PS50850">
    <property type="entry name" value="MFS"/>
    <property type="match status" value="1"/>
</dbReference>